<dbReference type="Gene3D" id="3.30.200.20">
    <property type="entry name" value="Phosphorylase Kinase, domain 1"/>
    <property type="match status" value="1"/>
</dbReference>
<comment type="similarity">
    <text evidence="1 9">Belongs to the fructosamine kinase family.</text>
</comment>
<keyword evidence="11" id="KW-1185">Reference proteome</keyword>
<comment type="caution">
    <text evidence="10">The sequence shown here is derived from an EMBL/GenBank/DDBJ whole genome shotgun (WGS) entry which is preliminary data.</text>
</comment>
<dbReference type="Proteomes" id="UP001347796">
    <property type="component" value="Unassembled WGS sequence"/>
</dbReference>
<dbReference type="EC" id="2.7.1.172" evidence="2"/>
<evidence type="ECO:0000256" key="9">
    <source>
        <dbReference type="PIRNR" id="PIRNR006221"/>
    </source>
</evidence>
<comment type="catalytic activity">
    <reaction evidence="8">
        <text>N(6)-(D-psicosyl)-L-lysyl-[protein] + ATP = N(6)-(3-O-phospho-D-psicosyl)-L-lysyl-[protein] + ADP + H(+)</text>
        <dbReference type="Rhea" id="RHEA:61392"/>
        <dbReference type="Rhea" id="RHEA-COMP:15796"/>
        <dbReference type="Rhea" id="RHEA-COMP:15797"/>
        <dbReference type="ChEBI" id="CHEBI:15378"/>
        <dbReference type="ChEBI" id="CHEBI:30616"/>
        <dbReference type="ChEBI" id="CHEBI:144621"/>
        <dbReference type="ChEBI" id="CHEBI:144622"/>
        <dbReference type="ChEBI" id="CHEBI:456216"/>
    </reaction>
    <physiologicalReaction direction="left-to-right" evidence="8">
        <dbReference type="Rhea" id="RHEA:61393"/>
    </physiologicalReaction>
</comment>
<dbReference type="SUPFAM" id="SSF56112">
    <property type="entry name" value="Protein kinase-like (PK-like)"/>
    <property type="match status" value="1"/>
</dbReference>
<dbReference type="FunFam" id="3.30.200.20:FF:000264">
    <property type="entry name" value="Protein-ribulosamine 3-kinase, chloroplastic"/>
    <property type="match status" value="1"/>
</dbReference>
<organism evidence="10 11">
    <name type="scientific">Patella caerulea</name>
    <name type="common">Rayed Mediterranean limpet</name>
    <dbReference type="NCBI Taxonomy" id="87958"/>
    <lineage>
        <taxon>Eukaryota</taxon>
        <taxon>Metazoa</taxon>
        <taxon>Spiralia</taxon>
        <taxon>Lophotrochozoa</taxon>
        <taxon>Mollusca</taxon>
        <taxon>Gastropoda</taxon>
        <taxon>Patellogastropoda</taxon>
        <taxon>Patelloidea</taxon>
        <taxon>Patellidae</taxon>
        <taxon>Patella</taxon>
    </lineage>
</organism>
<dbReference type="AlphaFoldDB" id="A0AAN8Q128"/>
<keyword evidence="5 9" id="KW-0418">Kinase</keyword>
<evidence type="ECO:0000256" key="5">
    <source>
        <dbReference type="ARBA" id="ARBA00022777"/>
    </source>
</evidence>
<evidence type="ECO:0000256" key="8">
    <source>
        <dbReference type="ARBA" id="ARBA00050767"/>
    </source>
</evidence>
<evidence type="ECO:0000256" key="3">
    <source>
        <dbReference type="ARBA" id="ARBA00022679"/>
    </source>
</evidence>
<dbReference type="GO" id="GO:0005524">
    <property type="term" value="F:ATP binding"/>
    <property type="evidence" value="ECO:0007669"/>
    <property type="project" value="UniProtKB-KW"/>
</dbReference>
<dbReference type="PANTHER" id="PTHR12149:SF8">
    <property type="entry name" value="PROTEIN-RIBULOSAMINE 3-KINASE"/>
    <property type="match status" value="1"/>
</dbReference>
<keyword evidence="3 9" id="KW-0808">Transferase</keyword>
<dbReference type="Gene3D" id="3.90.1200.10">
    <property type="match status" value="1"/>
</dbReference>
<proteinExistence type="inferred from homology"/>
<sequence length="309" mass="34541">MEELLKKELNTEKVVLLGSSSGGCINDAKTYDTDQGKVFVKTNTKSGSRKMFDGEYASLVAIDKVGIVKVPKPYKVIDLPEGGAIFVMENLDLSQGLSKFAPQLGQQLASLHLHNSKTRQAIAKAEGHIGKTDNLTYIDKYGFDVPTCCGFIEQCNTWNSDWISFYSNKLESQVKLAESQYGDREVRELWNTLNPNIHKLFTNVDLEPALLHGDLWSGNAAENSEGPVVYDPASFYGHSEYDLAISCMFGGFGQDFFTAYHKVIPKAEGFKLRLDLYKLFHYLNHWNHFGGGYKNSSVNILKSLVKATR</sequence>
<dbReference type="GO" id="GO:0102193">
    <property type="term" value="F:protein-ribulosamine 3-kinase activity"/>
    <property type="evidence" value="ECO:0007669"/>
    <property type="project" value="UniProtKB-EC"/>
</dbReference>
<reference evidence="10 11" key="1">
    <citation type="submission" date="2024-01" db="EMBL/GenBank/DDBJ databases">
        <title>The genome of the rayed Mediterranean limpet Patella caerulea (Linnaeus, 1758).</title>
        <authorList>
            <person name="Anh-Thu Weber A."/>
            <person name="Halstead-Nussloch G."/>
        </authorList>
    </citation>
    <scope>NUCLEOTIDE SEQUENCE [LARGE SCALE GENOMIC DNA]</scope>
    <source>
        <strain evidence="10">AATW-2023a</strain>
        <tissue evidence="10">Whole specimen</tissue>
    </source>
</reference>
<dbReference type="FunFam" id="3.90.1200.10:FF:000003">
    <property type="entry name" value="fructosamine-3-kinase isoform X1"/>
    <property type="match status" value="1"/>
</dbReference>
<dbReference type="GO" id="GO:0016301">
    <property type="term" value="F:kinase activity"/>
    <property type="evidence" value="ECO:0007669"/>
    <property type="project" value="UniProtKB-UniRule"/>
</dbReference>
<dbReference type="EMBL" id="JAZGQO010000002">
    <property type="protein sequence ID" value="KAK6192843.1"/>
    <property type="molecule type" value="Genomic_DNA"/>
</dbReference>
<evidence type="ECO:0000256" key="7">
    <source>
        <dbReference type="ARBA" id="ARBA00048655"/>
    </source>
</evidence>
<dbReference type="PROSITE" id="PS51257">
    <property type="entry name" value="PROKAR_LIPOPROTEIN"/>
    <property type="match status" value="1"/>
</dbReference>
<dbReference type="InterPro" id="IPR016477">
    <property type="entry name" value="Fructo-/Ketosamine-3-kinase"/>
</dbReference>
<dbReference type="InterPro" id="IPR011009">
    <property type="entry name" value="Kinase-like_dom_sf"/>
</dbReference>
<keyword evidence="4" id="KW-0547">Nucleotide-binding</keyword>
<protein>
    <recommendedName>
        <fullName evidence="2">protein-ribulosamine 3-kinase</fullName>
        <ecNumber evidence="2">2.7.1.172</ecNumber>
    </recommendedName>
</protein>
<comment type="catalytic activity">
    <reaction evidence="7">
        <text>N(6)-D-ribulosyl-L-lysyl-[protein] + ATP = N(6)-(3-O-phospho-D-ribulosyl)-L-lysyl-[protein] + ADP + H(+)</text>
        <dbReference type="Rhea" id="RHEA:48432"/>
        <dbReference type="Rhea" id="RHEA-COMP:12103"/>
        <dbReference type="Rhea" id="RHEA-COMP:12104"/>
        <dbReference type="ChEBI" id="CHEBI:15378"/>
        <dbReference type="ChEBI" id="CHEBI:30616"/>
        <dbReference type="ChEBI" id="CHEBI:90418"/>
        <dbReference type="ChEBI" id="CHEBI:90420"/>
        <dbReference type="ChEBI" id="CHEBI:456216"/>
        <dbReference type="EC" id="2.7.1.172"/>
    </reaction>
    <physiologicalReaction direction="left-to-right" evidence="7">
        <dbReference type="Rhea" id="RHEA:48433"/>
    </physiologicalReaction>
</comment>
<dbReference type="GO" id="GO:0005829">
    <property type="term" value="C:cytosol"/>
    <property type="evidence" value="ECO:0007669"/>
    <property type="project" value="UniProtKB-ARBA"/>
</dbReference>
<evidence type="ECO:0000256" key="2">
    <source>
        <dbReference type="ARBA" id="ARBA00011961"/>
    </source>
</evidence>
<evidence type="ECO:0000256" key="1">
    <source>
        <dbReference type="ARBA" id="ARBA00009460"/>
    </source>
</evidence>
<evidence type="ECO:0000313" key="10">
    <source>
        <dbReference type="EMBL" id="KAK6192843.1"/>
    </source>
</evidence>
<evidence type="ECO:0000256" key="6">
    <source>
        <dbReference type="ARBA" id="ARBA00022840"/>
    </source>
</evidence>
<evidence type="ECO:0000313" key="11">
    <source>
        <dbReference type="Proteomes" id="UP001347796"/>
    </source>
</evidence>
<evidence type="ECO:0000256" key="4">
    <source>
        <dbReference type="ARBA" id="ARBA00022741"/>
    </source>
</evidence>
<dbReference type="Pfam" id="PF03881">
    <property type="entry name" value="Fructosamin_kin"/>
    <property type="match status" value="1"/>
</dbReference>
<accession>A0AAN8Q128</accession>
<dbReference type="PIRSF" id="PIRSF006221">
    <property type="entry name" value="Ketosamine-3-kinase"/>
    <property type="match status" value="1"/>
</dbReference>
<dbReference type="PANTHER" id="PTHR12149">
    <property type="entry name" value="FRUCTOSAMINE 3 KINASE-RELATED PROTEIN"/>
    <property type="match status" value="1"/>
</dbReference>
<gene>
    <name evidence="10" type="ORF">SNE40_004244</name>
</gene>
<keyword evidence="6" id="KW-0067">ATP-binding</keyword>
<name>A0AAN8Q128_PATCE</name>